<reference evidence="2" key="1">
    <citation type="journal article" date="2015" name="Nature">
        <title>Complex archaea that bridge the gap between prokaryotes and eukaryotes.</title>
        <authorList>
            <person name="Spang A."/>
            <person name="Saw J.H."/>
            <person name="Jorgensen S.L."/>
            <person name="Zaremba-Niedzwiedzka K."/>
            <person name="Martijn J."/>
            <person name="Lind A.E."/>
            <person name="van Eijk R."/>
            <person name="Schleper C."/>
            <person name="Guy L."/>
            <person name="Ettema T.J."/>
        </authorList>
    </citation>
    <scope>NUCLEOTIDE SEQUENCE</scope>
</reference>
<sequence length="24" mass="2770">MLTKLYNKNDDDTNGQVRLDEESA</sequence>
<evidence type="ECO:0000256" key="1">
    <source>
        <dbReference type="SAM" id="MobiDB-lite"/>
    </source>
</evidence>
<gene>
    <name evidence="2" type="ORF">LCGC14_3154800</name>
</gene>
<dbReference type="AlphaFoldDB" id="A0A0F8VSZ4"/>
<accession>A0A0F8VSZ4</accession>
<feature type="region of interest" description="Disordered" evidence="1">
    <location>
        <begin position="1"/>
        <end position="24"/>
    </location>
</feature>
<proteinExistence type="predicted"/>
<dbReference type="EMBL" id="LAZR01069562">
    <property type="protein sequence ID" value="KKK47473.1"/>
    <property type="molecule type" value="Genomic_DNA"/>
</dbReference>
<name>A0A0F8VSZ4_9ZZZZ</name>
<organism evidence="2">
    <name type="scientific">marine sediment metagenome</name>
    <dbReference type="NCBI Taxonomy" id="412755"/>
    <lineage>
        <taxon>unclassified sequences</taxon>
        <taxon>metagenomes</taxon>
        <taxon>ecological metagenomes</taxon>
    </lineage>
</organism>
<evidence type="ECO:0000313" key="2">
    <source>
        <dbReference type="EMBL" id="KKK47473.1"/>
    </source>
</evidence>
<comment type="caution">
    <text evidence="2">The sequence shown here is derived from an EMBL/GenBank/DDBJ whole genome shotgun (WGS) entry which is preliminary data.</text>
</comment>
<feature type="non-terminal residue" evidence="2">
    <location>
        <position position="24"/>
    </location>
</feature>
<protein>
    <submittedName>
        <fullName evidence="2">Uncharacterized protein</fullName>
    </submittedName>
</protein>